<evidence type="ECO:0000313" key="2">
    <source>
        <dbReference type="Proteomes" id="UP000003843"/>
    </source>
</evidence>
<gene>
    <name evidence="1" type="ORF">NEILACOT_03137</name>
</gene>
<protein>
    <submittedName>
        <fullName evidence="1">Uncharacterized protein</fullName>
    </submittedName>
</protein>
<dbReference type="Proteomes" id="UP000003843">
    <property type="component" value="Unassembled WGS sequence"/>
</dbReference>
<name>D0W6J9_NEILA</name>
<accession>D0W6J9</accession>
<dbReference type="EMBL" id="ACEQ02000002">
    <property type="protein sequence ID" value="EEZ76694.1"/>
    <property type="molecule type" value="Genomic_DNA"/>
</dbReference>
<evidence type="ECO:0000313" key="1">
    <source>
        <dbReference type="EMBL" id="EEZ76694.1"/>
    </source>
</evidence>
<organism evidence="1 2">
    <name type="scientific">Neisseria lactamica ATCC 23970</name>
    <dbReference type="NCBI Taxonomy" id="546265"/>
    <lineage>
        <taxon>Bacteria</taxon>
        <taxon>Pseudomonadati</taxon>
        <taxon>Pseudomonadota</taxon>
        <taxon>Betaproteobacteria</taxon>
        <taxon>Neisseriales</taxon>
        <taxon>Neisseriaceae</taxon>
        <taxon>Neisseria</taxon>
    </lineage>
</organism>
<reference evidence="1 2" key="1">
    <citation type="submission" date="2009-10" db="EMBL/GenBank/DDBJ databases">
        <authorList>
            <person name="Weinstock G."/>
            <person name="Sodergren E."/>
            <person name="Clifton S."/>
            <person name="Fulton L."/>
            <person name="Fulton B."/>
            <person name="Courtney L."/>
            <person name="Fronick C."/>
            <person name="Harrison M."/>
            <person name="Strong C."/>
            <person name="Farmer C."/>
            <person name="Delahaunty K."/>
            <person name="Markovic C."/>
            <person name="Hall O."/>
            <person name="Minx P."/>
            <person name="Tomlinson C."/>
            <person name="Mitreva M."/>
            <person name="Nelson J."/>
            <person name="Hou S."/>
            <person name="Wollam A."/>
            <person name="Pepin K.H."/>
            <person name="Johnson M."/>
            <person name="Bhonagiri V."/>
            <person name="Nash W.E."/>
            <person name="Warren W."/>
            <person name="Chinwalla A."/>
            <person name="Mardis E.R."/>
            <person name="Wilson R.K."/>
        </authorList>
    </citation>
    <scope>NUCLEOTIDE SEQUENCE [LARGE SCALE GENOMIC DNA]</scope>
    <source>
        <strain evidence="1 2">ATCC 23970</strain>
    </source>
</reference>
<proteinExistence type="predicted"/>
<sequence length="39" mass="4514">MFFFMSARRGADAGILGEQLRLVKELPFFTTIFYKQNAV</sequence>
<dbReference type="AlphaFoldDB" id="D0W6J9"/>
<comment type="caution">
    <text evidence="1">The sequence shown here is derived from an EMBL/GenBank/DDBJ whole genome shotgun (WGS) entry which is preliminary data.</text>
</comment>